<name>A0ABY4CV83_9BACT</name>
<dbReference type="RefSeq" id="WP_243797419.1">
    <property type="nucleotide sequence ID" value="NZ_CP094669.1"/>
</dbReference>
<dbReference type="InterPro" id="IPR036525">
    <property type="entry name" value="Tubulin/FtsZ_GTPase_sf"/>
</dbReference>
<sequence length="493" mass="55975">MATLYIFGIGGTGSRVIRSLTMLLAAGVELQNCNRVVPIIIDPDALNGDKQRTIELLKTYQRLRQQLRPAPEAGQFFHTEIATLASMAATSGQERDPRVKETFEYNFSGMDEPLRDYLHYNSLPVETKHLVDLLFDPKSLNEPLTVGFKGSPNVGSVVLNQLMNSPEIEFFANGFGPDDRVFFISSIFGGTGAAGFPLLLKNLRNPKGNLAKKHLLNTAPMGALTVLPYFDLKSDETSSIDSNTFITKTKAALAYYQRNLPDLNSLYYVGDQAQKQQENREGGNQQRNDAHFVELVGALSVLDFMRQPAAVLQNDTHFYEYGLERDDMEVRFESFDPNQTRPLLGPALTRFKFFATWLEHHFPETDDAVYAKNINLKSAWQTAPFFRDLRRFLFDYNSPEGQPISFKSWLRELRDNARHFVPFRLDEADFDKIVQGQEVKKGFFNSDTISRSYVRERLDKQLRKVTEAEAPGEFVRAFSEVMEDVVDAKVPGF</sequence>
<keyword evidence="2" id="KW-1185">Reference proteome</keyword>
<accession>A0ABY4CV83</accession>
<dbReference type="Proteomes" id="UP000831113">
    <property type="component" value="Chromosome"/>
</dbReference>
<dbReference type="EMBL" id="CP094669">
    <property type="protein sequence ID" value="UOG74170.1"/>
    <property type="molecule type" value="Genomic_DNA"/>
</dbReference>
<evidence type="ECO:0000313" key="1">
    <source>
        <dbReference type="EMBL" id="UOG74170.1"/>
    </source>
</evidence>
<protein>
    <submittedName>
        <fullName evidence="1">Uncharacterized protein</fullName>
    </submittedName>
</protein>
<dbReference type="Gene3D" id="3.40.50.1440">
    <property type="entry name" value="Tubulin/FtsZ, GTPase domain"/>
    <property type="match status" value="1"/>
</dbReference>
<dbReference type="SUPFAM" id="SSF52490">
    <property type="entry name" value="Tubulin nucleotide-binding domain-like"/>
    <property type="match status" value="1"/>
</dbReference>
<evidence type="ECO:0000313" key="2">
    <source>
        <dbReference type="Proteomes" id="UP000831113"/>
    </source>
</evidence>
<organism evidence="1 2">
    <name type="scientific">Hymenobacter tibetensis</name>
    <dbReference type="NCBI Taxonomy" id="497967"/>
    <lineage>
        <taxon>Bacteria</taxon>
        <taxon>Pseudomonadati</taxon>
        <taxon>Bacteroidota</taxon>
        <taxon>Cytophagia</taxon>
        <taxon>Cytophagales</taxon>
        <taxon>Hymenobacteraceae</taxon>
        <taxon>Hymenobacter</taxon>
    </lineage>
</organism>
<gene>
    <name evidence="1" type="ORF">MTX78_18865</name>
</gene>
<proteinExistence type="predicted"/>
<reference evidence="1 2" key="1">
    <citation type="submission" date="2022-03" db="EMBL/GenBank/DDBJ databases">
        <title>Hymenobactersp. isolated from the air.</title>
        <authorList>
            <person name="Won M."/>
            <person name="Kwon S.-W."/>
        </authorList>
    </citation>
    <scope>NUCLEOTIDE SEQUENCE [LARGE SCALE GENOMIC DNA]</scope>
    <source>
        <strain evidence="1 2">KACC 21982</strain>
    </source>
</reference>